<dbReference type="SUPFAM" id="SSF56112">
    <property type="entry name" value="Protein kinase-like (PK-like)"/>
    <property type="match status" value="1"/>
</dbReference>
<dbReference type="Pfam" id="PF00069">
    <property type="entry name" value="Pkinase"/>
    <property type="match status" value="1"/>
</dbReference>
<keyword evidence="9" id="KW-1133">Transmembrane helix</keyword>
<feature type="transmembrane region" description="Helical" evidence="9">
    <location>
        <begin position="193"/>
        <end position="214"/>
    </location>
</feature>
<comment type="caution">
    <text evidence="11">The sequence shown here is derived from an EMBL/GenBank/DDBJ whole genome shotgun (WGS) entry which is preliminary data.</text>
</comment>
<dbReference type="AlphaFoldDB" id="A0A5C5ZJK2"/>
<dbReference type="InterPro" id="IPR017441">
    <property type="entry name" value="Protein_kinase_ATP_BS"/>
</dbReference>
<evidence type="ECO:0000256" key="8">
    <source>
        <dbReference type="SAM" id="MobiDB-lite"/>
    </source>
</evidence>
<keyword evidence="6 7" id="KW-0067">ATP-binding</keyword>
<dbReference type="CDD" id="cd14014">
    <property type="entry name" value="STKc_PknB_like"/>
    <property type="match status" value="1"/>
</dbReference>
<feature type="transmembrane region" description="Helical" evidence="9">
    <location>
        <begin position="76"/>
        <end position="96"/>
    </location>
</feature>
<dbReference type="Gene3D" id="3.30.200.20">
    <property type="entry name" value="Phosphorylase Kinase, domain 1"/>
    <property type="match status" value="1"/>
</dbReference>
<dbReference type="PANTHER" id="PTHR43289:SF6">
    <property type="entry name" value="SERINE_THREONINE-PROTEIN KINASE NEKL-3"/>
    <property type="match status" value="1"/>
</dbReference>
<feature type="binding site" evidence="7">
    <location>
        <position position="297"/>
    </location>
    <ligand>
        <name>ATP</name>
        <dbReference type="ChEBI" id="CHEBI:30616"/>
    </ligand>
</feature>
<evidence type="ECO:0000259" key="10">
    <source>
        <dbReference type="PROSITE" id="PS50011"/>
    </source>
</evidence>
<dbReference type="PANTHER" id="PTHR43289">
    <property type="entry name" value="MITOGEN-ACTIVATED PROTEIN KINASE KINASE KINASE 20-RELATED"/>
    <property type="match status" value="1"/>
</dbReference>
<evidence type="ECO:0000313" key="11">
    <source>
        <dbReference type="EMBL" id="TWT87562.1"/>
    </source>
</evidence>
<feature type="transmembrane region" description="Helical" evidence="9">
    <location>
        <begin position="135"/>
        <end position="154"/>
    </location>
</feature>
<feature type="transmembrane region" description="Helical" evidence="9">
    <location>
        <begin position="166"/>
        <end position="186"/>
    </location>
</feature>
<dbReference type="Gene3D" id="1.10.510.10">
    <property type="entry name" value="Transferase(Phosphotransferase) domain 1"/>
    <property type="match status" value="1"/>
</dbReference>
<evidence type="ECO:0000256" key="4">
    <source>
        <dbReference type="ARBA" id="ARBA00022741"/>
    </source>
</evidence>
<evidence type="ECO:0000256" key="6">
    <source>
        <dbReference type="ARBA" id="ARBA00022840"/>
    </source>
</evidence>
<dbReference type="GO" id="GO:0004674">
    <property type="term" value="F:protein serine/threonine kinase activity"/>
    <property type="evidence" value="ECO:0007669"/>
    <property type="project" value="UniProtKB-KW"/>
</dbReference>
<dbReference type="PROSITE" id="PS00108">
    <property type="entry name" value="PROTEIN_KINASE_ST"/>
    <property type="match status" value="1"/>
</dbReference>
<evidence type="ECO:0000256" key="7">
    <source>
        <dbReference type="PROSITE-ProRule" id="PRU10141"/>
    </source>
</evidence>
<feature type="region of interest" description="Disordered" evidence="8">
    <location>
        <begin position="21"/>
        <end position="42"/>
    </location>
</feature>
<keyword evidence="12" id="KW-1185">Reference proteome</keyword>
<sequence>MLAHDSSSDGQFDLAETIESPARERSSLRGAAFSDPKLDSHSSGAFRAAARGLVRLVDGASPHLSGETQGLLRRRLLIASSLFFIAFAVFELRLLAFNDAPTWIAVTHLCVTAVLGAVAATLASKAPLSLGKLRVAELLVFGDPAFYFVILSQQKLQLAANLPEGAHLPVILAPWMMLMFTYALFIPNNWRRALAVIGAMGALPLLVIFFQHRLCPGFQACMLRDEYTNYLSEQVLITGVNVLIATVGVYTINSLRRQVFEAKQLGQYRLKELLGSGGMGEVYLAEHQMMKRPCAIKVIRPEKAGDPRTMARFEREVRSTAKLSHWNSIDIYDYGSTEEGVFYYVMEYLPGHNIGELIGDYGPMPPARVVYLMDQVCKALREAHGIGLVHRDIKPANLFCAYRGGEFDVAKLLDFGLAKPVTASADAELTQEGSITGSPLFMSPEQAAGEREADARSDIYSLGCVLFYLLTGRPPFDHQKSVRVIIAHATEEAPSPRSINPDLPIELEEIVLRCLEKDPELRYQEVESLRQALLDLELADEWSSEHAADWWAQHGCPERKAKAAAILEAAAV</sequence>
<dbReference type="EC" id="2.7.11.1" evidence="1"/>
<dbReference type="InterPro" id="IPR011009">
    <property type="entry name" value="Kinase-like_dom_sf"/>
</dbReference>
<feature type="domain" description="Protein kinase" evidence="10">
    <location>
        <begin position="268"/>
        <end position="534"/>
    </location>
</feature>
<keyword evidence="3 11" id="KW-0808">Transferase</keyword>
<feature type="transmembrane region" description="Helical" evidence="9">
    <location>
        <begin position="234"/>
        <end position="253"/>
    </location>
</feature>
<dbReference type="PROSITE" id="PS00107">
    <property type="entry name" value="PROTEIN_KINASE_ATP"/>
    <property type="match status" value="1"/>
</dbReference>
<dbReference type="Proteomes" id="UP000315440">
    <property type="component" value="Unassembled WGS sequence"/>
</dbReference>
<evidence type="ECO:0000256" key="1">
    <source>
        <dbReference type="ARBA" id="ARBA00012513"/>
    </source>
</evidence>
<dbReference type="OrthoDB" id="6111975at2"/>
<keyword evidence="9" id="KW-0812">Transmembrane</keyword>
<evidence type="ECO:0000256" key="2">
    <source>
        <dbReference type="ARBA" id="ARBA00022527"/>
    </source>
</evidence>
<evidence type="ECO:0000256" key="5">
    <source>
        <dbReference type="ARBA" id="ARBA00022777"/>
    </source>
</evidence>
<dbReference type="GO" id="GO:0005524">
    <property type="term" value="F:ATP binding"/>
    <property type="evidence" value="ECO:0007669"/>
    <property type="project" value="UniProtKB-UniRule"/>
</dbReference>
<dbReference type="EMBL" id="SJPQ01000003">
    <property type="protein sequence ID" value="TWT87562.1"/>
    <property type="molecule type" value="Genomic_DNA"/>
</dbReference>
<feature type="transmembrane region" description="Helical" evidence="9">
    <location>
        <begin position="102"/>
        <end position="123"/>
    </location>
</feature>
<dbReference type="SMART" id="SM00220">
    <property type="entry name" value="S_TKc"/>
    <property type="match status" value="1"/>
</dbReference>
<dbReference type="InterPro" id="IPR000719">
    <property type="entry name" value="Prot_kinase_dom"/>
</dbReference>
<protein>
    <recommendedName>
        <fullName evidence="1">non-specific serine/threonine protein kinase</fullName>
        <ecNumber evidence="1">2.7.11.1</ecNumber>
    </recommendedName>
</protein>
<dbReference type="InterPro" id="IPR008271">
    <property type="entry name" value="Ser/Thr_kinase_AS"/>
</dbReference>
<accession>A0A5C5ZJK2</accession>
<evidence type="ECO:0000256" key="3">
    <source>
        <dbReference type="ARBA" id="ARBA00022679"/>
    </source>
</evidence>
<keyword evidence="4 7" id="KW-0547">Nucleotide-binding</keyword>
<evidence type="ECO:0000256" key="9">
    <source>
        <dbReference type="SAM" id="Phobius"/>
    </source>
</evidence>
<name>A0A5C5ZJK2_9BACT</name>
<keyword evidence="9" id="KW-0472">Membrane</keyword>
<keyword evidence="5 11" id="KW-0418">Kinase</keyword>
<gene>
    <name evidence="11" type="primary">prkC_7</name>
    <name evidence="11" type="ORF">Mal64_31040</name>
</gene>
<dbReference type="PROSITE" id="PS50011">
    <property type="entry name" value="PROTEIN_KINASE_DOM"/>
    <property type="match status" value="1"/>
</dbReference>
<organism evidence="11 12">
    <name type="scientific">Pseudobythopirellula maris</name>
    <dbReference type="NCBI Taxonomy" id="2527991"/>
    <lineage>
        <taxon>Bacteria</taxon>
        <taxon>Pseudomonadati</taxon>
        <taxon>Planctomycetota</taxon>
        <taxon>Planctomycetia</taxon>
        <taxon>Pirellulales</taxon>
        <taxon>Lacipirellulaceae</taxon>
        <taxon>Pseudobythopirellula</taxon>
    </lineage>
</organism>
<dbReference type="FunFam" id="1.10.510.10:FF:000021">
    <property type="entry name" value="Serine/threonine protein kinase"/>
    <property type="match status" value="1"/>
</dbReference>
<proteinExistence type="predicted"/>
<dbReference type="RefSeq" id="WP_146401807.1">
    <property type="nucleotide sequence ID" value="NZ_SJPQ01000003.1"/>
</dbReference>
<keyword evidence="2" id="KW-0723">Serine/threonine-protein kinase</keyword>
<reference evidence="11 12" key="1">
    <citation type="submission" date="2019-02" db="EMBL/GenBank/DDBJ databases">
        <title>Deep-cultivation of Planctomycetes and their phenomic and genomic characterization uncovers novel biology.</title>
        <authorList>
            <person name="Wiegand S."/>
            <person name="Jogler M."/>
            <person name="Boedeker C."/>
            <person name="Pinto D."/>
            <person name="Vollmers J."/>
            <person name="Rivas-Marin E."/>
            <person name="Kohn T."/>
            <person name="Peeters S.H."/>
            <person name="Heuer A."/>
            <person name="Rast P."/>
            <person name="Oberbeckmann S."/>
            <person name="Bunk B."/>
            <person name="Jeske O."/>
            <person name="Meyerdierks A."/>
            <person name="Storesund J.E."/>
            <person name="Kallscheuer N."/>
            <person name="Luecker S."/>
            <person name="Lage O.M."/>
            <person name="Pohl T."/>
            <person name="Merkel B.J."/>
            <person name="Hornburger P."/>
            <person name="Mueller R.-W."/>
            <person name="Bruemmer F."/>
            <person name="Labrenz M."/>
            <person name="Spormann A.M."/>
            <person name="Op Den Camp H."/>
            <person name="Overmann J."/>
            <person name="Amann R."/>
            <person name="Jetten M.S.M."/>
            <person name="Mascher T."/>
            <person name="Medema M.H."/>
            <person name="Devos D.P."/>
            <person name="Kaster A.-K."/>
            <person name="Ovreas L."/>
            <person name="Rohde M."/>
            <person name="Galperin M.Y."/>
            <person name="Jogler C."/>
        </authorList>
    </citation>
    <scope>NUCLEOTIDE SEQUENCE [LARGE SCALE GENOMIC DNA]</scope>
    <source>
        <strain evidence="11 12">Mal64</strain>
    </source>
</reference>
<evidence type="ECO:0000313" key="12">
    <source>
        <dbReference type="Proteomes" id="UP000315440"/>
    </source>
</evidence>